<feature type="domain" description="UvrD-like helicase C-terminal" evidence="1">
    <location>
        <begin position="342"/>
        <end position="382"/>
    </location>
</feature>
<evidence type="ECO:0000313" key="2">
    <source>
        <dbReference type="EMBL" id="EHK54319.1"/>
    </source>
</evidence>
<proteinExistence type="predicted"/>
<dbReference type="InterPro" id="IPR027417">
    <property type="entry name" value="P-loop_NTPase"/>
</dbReference>
<organism evidence="2 3">
    <name type="scientific">Mesorhizobium alhagi CCNWXJ12-2</name>
    <dbReference type="NCBI Taxonomy" id="1107882"/>
    <lineage>
        <taxon>Bacteria</taxon>
        <taxon>Pseudomonadati</taxon>
        <taxon>Pseudomonadota</taxon>
        <taxon>Alphaproteobacteria</taxon>
        <taxon>Hyphomicrobiales</taxon>
        <taxon>Phyllobacteriaceae</taxon>
        <taxon>Allomesorhizobium</taxon>
    </lineage>
</organism>
<gene>
    <name evidence="2" type="ORF">MAXJ12_25578</name>
</gene>
<keyword evidence="3" id="KW-1185">Reference proteome</keyword>
<protein>
    <recommendedName>
        <fullName evidence="1">UvrD-like helicase C-terminal domain-containing protein</fullName>
    </recommendedName>
</protein>
<name>H0HY37_9HYPH</name>
<dbReference type="SUPFAM" id="SSF52540">
    <property type="entry name" value="P-loop containing nucleoside triphosphate hydrolases"/>
    <property type="match status" value="1"/>
</dbReference>
<dbReference type="AlphaFoldDB" id="H0HY37"/>
<evidence type="ECO:0000259" key="1">
    <source>
        <dbReference type="Pfam" id="PF13538"/>
    </source>
</evidence>
<accession>H0HY37</accession>
<dbReference type="EMBL" id="AHAM01000215">
    <property type="protein sequence ID" value="EHK54319.1"/>
    <property type="molecule type" value="Genomic_DNA"/>
</dbReference>
<dbReference type="Pfam" id="PF13538">
    <property type="entry name" value="UvrD_C_2"/>
    <property type="match status" value="1"/>
</dbReference>
<reference evidence="2 3" key="1">
    <citation type="journal article" date="2012" name="J. Bacteriol.">
        <title>Draft Genome Sequence of Mesorhizobium alhagi CCNWXJ12-2T, a Novel Salt-Resistant Species Isolated from the Desert of Northwestern China.</title>
        <authorList>
            <person name="Zhou M."/>
            <person name="Chen W."/>
            <person name="Chen H."/>
            <person name="Wei G."/>
        </authorList>
    </citation>
    <scope>NUCLEOTIDE SEQUENCE [LARGE SCALE GENOMIC DNA]</scope>
    <source>
        <strain evidence="2 3">CCNWXJ12-2</strain>
    </source>
</reference>
<dbReference type="Gene3D" id="3.40.50.300">
    <property type="entry name" value="P-loop containing nucleotide triphosphate hydrolases"/>
    <property type="match status" value="2"/>
</dbReference>
<sequence>MESVGERLAQQPLLPHQKVLALTFMHGSRRRLDEELRSNPQLRGKSVAMTIDSFALQVLTRWRSLAAALDLATGDFNETCNACGQLLEHPQVALWVVRSYPVILVDEAQELAPPRLRIISALAPHASVFVAADEFQCLDEEVDTGPFLEWFQGGEITQLNHIHRTAVAGLLNAGANLRQLAAPVNGPGLRIDYFFPNLAPFRIGAAIHQAQGTRAVLFPPAGRDWADAIAQRLSEGLQSPNYNIPPIRLALEPRASDEIAAVMAVVGVADLLSPAQIAERFAQLENPPRWTPQVISAALHSMSRQGKTLWTAAELRGLVERKAASFRAYTSDRGRGIPLLGIHQAKNRQFDHVVILWPHGVPGSDQLKARLLYNGITRARISCKVLVRGDNLLQQAPFVFNAA</sequence>
<evidence type="ECO:0000313" key="3">
    <source>
        <dbReference type="Proteomes" id="UP000003250"/>
    </source>
</evidence>
<dbReference type="PATRIC" id="fig|1107882.3.peg.4962"/>
<dbReference type="InterPro" id="IPR027785">
    <property type="entry name" value="UvrD-like_helicase_C"/>
</dbReference>
<dbReference type="Proteomes" id="UP000003250">
    <property type="component" value="Unassembled WGS sequence"/>
</dbReference>